<evidence type="ECO:0000259" key="10">
    <source>
        <dbReference type="Pfam" id="PF26002"/>
    </source>
</evidence>
<dbReference type="InterPro" id="IPR050739">
    <property type="entry name" value="MFP"/>
</dbReference>
<evidence type="ECO:0000256" key="7">
    <source>
        <dbReference type="ARBA" id="ARBA00022989"/>
    </source>
</evidence>
<keyword evidence="8" id="KW-0472">Membrane</keyword>
<dbReference type="Proteomes" id="UP000542353">
    <property type="component" value="Unassembled WGS sequence"/>
</dbReference>
<keyword evidence="5 9" id="KW-0997">Cell inner membrane</keyword>
<keyword evidence="3 9" id="KW-0813">Transport</keyword>
<comment type="similarity">
    <text evidence="2 9">Belongs to the membrane fusion protein (MFP) (TC 8.A.1) family.</text>
</comment>
<proteinExistence type="inferred from homology"/>
<reference evidence="11 12" key="1">
    <citation type="submission" date="2020-08" db="EMBL/GenBank/DDBJ databases">
        <title>Genomic Encyclopedia of Type Strains, Phase IV (KMG-IV): sequencing the most valuable type-strain genomes for metagenomic binning, comparative biology and taxonomic classification.</title>
        <authorList>
            <person name="Goeker M."/>
        </authorList>
    </citation>
    <scope>NUCLEOTIDE SEQUENCE [LARGE SCALE GENOMIC DNA]</scope>
    <source>
        <strain evidence="11 12">DSM 12706</strain>
    </source>
</reference>
<evidence type="ECO:0000256" key="9">
    <source>
        <dbReference type="RuleBase" id="RU365093"/>
    </source>
</evidence>
<evidence type="ECO:0000313" key="11">
    <source>
        <dbReference type="EMBL" id="MBB5049573.1"/>
    </source>
</evidence>
<dbReference type="EMBL" id="JACHIH010000040">
    <property type="protein sequence ID" value="MBB5049573.1"/>
    <property type="molecule type" value="Genomic_DNA"/>
</dbReference>
<accession>A0A7W7Z806</accession>
<keyword evidence="7" id="KW-1133">Transmembrane helix</keyword>
<dbReference type="PANTHER" id="PTHR30386:SF26">
    <property type="entry name" value="TRANSPORT PROTEIN COMB"/>
    <property type="match status" value="1"/>
</dbReference>
<evidence type="ECO:0000256" key="1">
    <source>
        <dbReference type="ARBA" id="ARBA00004377"/>
    </source>
</evidence>
<evidence type="ECO:0000256" key="4">
    <source>
        <dbReference type="ARBA" id="ARBA00022475"/>
    </source>
</evidence>
<protein>
    <recommendedName>
        <fullName evidence="9">Membrane fusion protein (MFP) family protein</fullName>
    </recommendedName>
</protein>
<evidence type="ECO:0000256" key="8">
    <source>
        <dbReference type="ARBA" id="ARBA00023136"/>
    </source>
</evidence>
<dbReference type="RefSeq" id="WP_184261975.1">
    <property type="nucleotide sequence ID" value="NZ_JACHIH010000040.1"/>
</dbReference>
<organism evidence="11 12">
    <name type="scientific">Rhodopseudomonas rhenobacensis</name>
    <dbReference type="NCBI Taxonomy" id="87461"/>
    <lineage>
        <taxon>Bacteria</taxon>
        <taxon>Pseudomonadati</taxon>
        <taxon>Pseudomonadota</taxon>
        <taxon>Alphaproteobacteria</taxon>
        <taxon>Hyphomicrobiales</taxon>
        <taxon>Nitrobacteraceae</taxon>
        <taxon>Rhodopseudomonas</taxon>
    </lineage>
</organism>
<feature type="domain" description="AprE-like beta-barrel" evidence="10">
    <location>
        <begin position="339"/>
        <end position="426"/>
    </location>
</feature>
<dbReference type="InterPro" id="IPR058982">
    <property type="entry name" value="Beta-barrel_AprE"/>
</dbReference>
<dbReference type="Pfam" id="PF26002">
    <property type="entry name" value="Beta-barrel_AprE"/>
    <property type="match status" value="1"/>
</dbReference>
<evidence type="ECO:0000256" key="5">
    <source>
        <dbReference type="ARBA" id="ARBA00022519"/>
    </source>
</evidence>
<evidence type="ECO:0000256" key="6">
    <source>
        <dbReference type="ARBA" id="ARBA00022692"/>
    </source>
</evidence>
<evidence type="ECO:0000256" key="3">
    <source>
        <dbReference type="ARBA" id="ARBA00022448"/>
    </source>
</evidence>
<keyword evidence="6" id="KW-0812">Transmembrane</keyword>
<dbReference type="PRINTS" id="PR01490">
    <property type="entry name" value="RTXTOXIND"/>
</dbReference>
<evidence type="ECO:0000256" key="2">
    <source>
        <dbReference type="ARBA" id="ARBA00009477"/>
    </source>
</evidence>
<comment type="subcellular location">
    <subcellularLocation>
        <location evidence="1 9">Cell inner membrane</location>
        <topology evidence="1 9">Single-pass membrane protein</topology>
    </subcellularLocation>
</comment>
<dbReference type="NCBIfam" id="TIGR01843">
    <property type="entry name" value="type_I_hlyD"/>
    <property type="match status" value="1"/>
</dbReference>
<dbReference type="GO" id="GO:0005886">
    <property type="term" value="C:plasma membrane"/>
    <property type="evidence" value="ECO:0007669"/>
    <property type="project" value="UniProtKB-SubCell"/>
</dbReference>
<dbReference type="GO" id="GO:0015031">
    <property type="term" value="P:protein transport"/>
    <property type="evidence" value="ECO:0007669"/>
    <property type="project" value="InterPro"/>
</dbReference>
<keyword evidence="4 9" id="KW-1003">Cell membrane</keyword>
<dbReference type="AlphaFoldDB" id="A0A7W7Z806"/>
<evidence type="ECO:0000313" key="12">
    <source>
        <dbReference type="Proteomes" id="UP000542353"/>
    </source>
</evidence>
<dbReference type="InterPro" id="IPR010129">
    <property type="entry name" value="T1SS_HlyD"/>
</dbReference>
<gene>
    <name evidence="11" type="ORF">HNR60_004354</name>
</gene>
<dbReference type="Gene3D" id="2.40.30.170">
    <property type="match status" value="1"/>
</dbReference>
<dbReference type="PANTHER" id="PTHR30386">
    <property type="entry name" value="MEMBRANE FUSION SUBUNIT OF EMRAB-TOLC MULTIDRUG EFFLUX PUMP"/>
    <property type="match status" value="1"/>
</dbReference>
<name>A0A7W7Z806_9BRAD</name>
<comment type="caution">
    <text evidence="11">The sequence shown here is derived from an EMBL/GenBank/DDBJ whole genome shotgun (WGS) entry which is preliminary data.</text>
</comment>
<sequence>MKFAAGIQSFRLAFERDKRLMDAITLPPMGRESATFRFARSFGLIASAGTAAAIIWASFAELNEVTQAVGSFTPVGSEQVVQHLEGGLVERIAVREGATVQKGDTLIVLRDAGTAEDDVALERQRVDLLAQIETQVALFEGREPAFTSSNGRYAVEEIANTNAFAAAKTLEKNEYSRLSSQIAQARYNREATAIQLKGALDEVENAERVSKRFADLMRIGVATGLQAEERRQAVVRARSAADAAASREQGAIERLGEVEKQLVSYGAELRSNRAQKVRDLEASLNVVDANIAKKNQRKQRLTITAPVAALVKSIEVNSVGQVVGSGQALATLVPLNTPLVAETSVRSSEIGYLRVGQSAQIRVGAYNFTRFGSLEGVVESISPSSFQIGGQYYYRVKIKPLDTRMPKVPGAVIQPGMEVTCEIITGRKTVMEYILTPLQRTLGSAFNER</sequence>
<keyword evidence="12" id="KW-1185">Reference proteome</keyword>